<reference evidence="1 2" key="1">
    <citation type="submission" date="2015-01" db="EMBL/GenBank/DDBJ databases">
        <title>Evolution of Trichinella species and genotypes.</title>
        <authorList>
            <person name="Korhonen P.K."/>
            <person name="Edoardo P."/>
            <person name="Giuseppe L.R."/>
            <person name="Gasser R.B."/>
        </authorList>
    </citation>
    <scope>NUCLEOTIDE SEQUENCE [LARGE SCALE GENOMIC DNA]</scope>
    <source>
        <strain evidence="1">ISS1029</strain>
    </source>
</reference>
<keyword evidence="2" id="KW-1185">Reference proteome</keyword>
<organism evidence="1 2">
    <name type="scientific">Trichinella zimbabwensis</name>
    <dbReference type="NCBI Taxonomy" id="268475"/>
    <lineage>
        <taxon>Eukaryota</taxon>
        <taxon>Metazoa</taxon>
        <taxon>Ecdysozoa</taxon>
        <taxon>Nematoda</taxon>
        <taxon>Enoplea</taxon>
        <taxon>Dorylaimia</taxon>
        <taxon>Trichinellida</taxon>
        <taxon>Trichinellidae</taxon>
        <taxon>Trichinella</taxon>
    </lineage>
</organism>
<proteinExistence type="predicted"/>
<evidence type="ECO:0000313" key="2">
    <source>
        <dbReference type="Proteomes" id="UP000055024"/>
    </source>
</evidence>
<dbReference type="EMBL" id="JYDP01000022">
    <property type="protein sequence ID" value="KRZ14762.1"/>
    <property type="molecule type" value="Genomic_DNA"/>
</dbReference>
<evidence type="ECO:0000313" key="1">
    <source>
        <dbReference type="EMBL" id="KRZ14762.1"/>
    </source>
</evidence>
<dbReference type="AlphaFoldDB" id="A0A0V1HW29"/>
<dbReference type="Proteomes" id="UP000055024">
    <property type="component" value="Unassembled WGS sequence"/>
</dbReference>
<accession>A0A0V1HW29</accession>
<gene>
    <name evidence="1" type="ORF">T11_18456</name>
</gene>
<protein>
    <recommendedName>
        <fullName evidence="3">Lipoprotein</fullName>
    </recommendedName>
</protein>
<dbReference type="PROSITE" id="PS51257">
    <property type="entry name" value="PROKAR_LIPOPROTEIN"/>
    <property type="match status" value="1"/>
</dbReference>
<sequence length="41" mass="4941">MNTSVFKMFIFVILFTIACTMRQLIIAEDAIYFFNYYSNLF</sequence>
<comment type="caution">
    <text evidence="1">The sequence shown here is derived from an EMBL/GenBank/DDBJ whole genome shotgun (WGS) entry which is preliminary data.</text>
</comment>
<evidence type="ECO:0008006" key="3">
    <source>
        <dbReference type="Google" id="ProtNLM"/>
    </source>
</evidence>
<name>A0A0V1HW29_9BILA</name>